<evidence type="ECO:0000313" key="3">
    <source>
        <dbReference type="Proteomes" id="UP001195963"/>
    </source>
</evidence>
<organism evidence="2 3">
    <name type="scientific">Shewanella nanhaiensis</name>
    <dbReference type="NCBI Taxonomy" id="2864872"/>
    <lineage>
        <taxon>Bacteria</taxon>
        <taxon>Pseudomonadati</taxon>
        <taxon>Pseudomonadota</taxon>
        <taxon>Gammaproteobacteria</taxon>
        <taxon>Alteromonadales</taxon>
        <taxon>Shewanellaceae</taxon>
        <taxon>Shewanella</taxon>
    </lineage>
</organism>
<reference evidence="2 3" key="1">
    <citation type="submission" date="2021-07" db="EMBL/GenBank/DDBJ databases">
        <title>Shewanella sp. nov, isolated from SCS.</title>
        <authorList>
            <person name="Cao W.R."/>
        </authorList>
    </citation>
    <scope>NUCLEOTIDE SEQUENCE [LARGE SCALE GENOMIC DNA]</scope>
    <source>
        <strain evidence="2 3">NR704-98</strain>
    </source>
</reference>
<gene>
    <name evidence="2" type="ORF">K0625_23595</name>
</gene>
<keyword evidence="3" id="KW-1185">Reference proteome</keyword>
<comment type="caution">
    <text evidence="2">The sequence shown here is derived from an EMBL/GenBank/DDBJ whole genome shotgun (WGS) entry which is preliminary data.</text>
</comment>
<dbReference type="Proteomes" id="UP001195963">
    <property type="component" value="Unassembled WGS sequence"/>
</dbReference>
<dbReference type="EMBL" id="JAHZST010000032">
    <property type="protein sequence ID" value="MBW8186603.1"/>
    <property type="molecule type" value="Genomic_DNA"/>
</dbReference>
<dbReference type="InterPro" id="IPR021372">
    <property type="entry name" value="DUF2989"/>
</dbReference>
<evidence type="ECO:0000256" key="1">
    <source>
        <dbReference type="SAM" id="SignalP"/>
    </source>
</evidence>
<protein>
    <submittedName>
        <fullName evidence="2">DUF2989 domain-containing protein</fullName>
    </submittedName>
</protein>
<dbReference type="PROSITE" id="PS51257">
    <property type="entry name" value="PROKAR_LIPOPROTEIN"/>
    <property type="match status" value="1"/>
</dbReference>
<dbReference type="Pfam" id="PF11207">
    <property type="entry name" value="DUF2989"/>
    <property type="match status" value="1"/>
</dbReference>
<sequence>MSRSVVIFRSFFSIIVFSALLGCDNVGNNNTICKNNPELCADLHKDSWCRYEKSDLLKSRLRLKHEQSPPGKALYHHLIHLEKYNKCIELASGVQHILHPERTNDRTRAFGLSAQSLAELQVSTKESNDPYLAYYHWTRFNDQVAQAKILRAERLNLIDDIEILAGIASYFQKYDPAKARKVYLEVFNKSNDENFNPEWLLGLANTYQKLNDLEMTYLLSRANILMSENQVSEKSMLMLINGDTELKVFLDDHAEELVDSLQSGSYHSSKIRRILERE</sequence>
<feature type="signal peptide" evidence="1">
    <location>
        <begin position="1"/>
        <end position="18"/>
    </location>
</feature>
<dbReference type="RefSeq" id="WP_220111825.1">
    <property type="nucleotide sequence ID" value="NZ_JAHZST010000032.1"/>
</dbReference>
<evidence type="ECO:0000313" key="2">
    <source>
        <dbReference type="EMBL" id="MBW8186603.1"/>
    </source>
</evidence>
<keyword evidence="1" id="KW-0732">Signal</keyword>
<name>A0ABS7EA92_9GAMM</name>
<proteinExistence type="predicted"/>
<feature type="chain" id="PRO_5045639860" evidence="1">
    <location>
        <begin position="19"/>
        <end position="278"/>
    </location>
</feature>
<accession>A0ABS7EA92</accession>